<reference evidence="2 3" key="1">
    <citation type="submission" date="2018-02" db="EMBL/GenBank/DDBJ databases">
        <title>The genomes of Aspergillus section Nigri reveals drivers in fungal speciation.</title>
        <authorList>
            <consortium name="DOE Joint Genome Institute"/>
            <person name="Vesth T.C."/>
            <person name="Nybo J."/>
            <person name="Theobald S."/>
            <person name="Brandl J."/>
            <person name="Frisvad J.C."/>
            <person name="Nielsen K.F."/>
            <person name="Lyhne E.K."/>
            <person name="Kogle M.E."/>
            <person name="Kuo A."/>
            <person name="Riley R."/>
            <person name="Clum A."/>
            <person name="Nolan M."/>
            <person name="Lipzen A."/>
            <person name="Salamov A."/>
            <person name="Henrissat B."/>
            <person name="Wiebenga A."/>
            <person name="De vries R.P."/>
            <person name="Grigoriev I.V."/>
            <person name="Mortensen U.H."/>
            <person name="Andersen M.R."/>
            <person name="Baker S.E."/>
        </authorList>
    </citation>
    <scope>NUCLEOTIDE SEQUENCE [LARGE SCALE GENOMIC DNA]</scope>
    <source>
        <strain evidence="2 3">CBS 707.79</strain>
    </source>
</reference>
<name>A0A319EPJ7_9EURO</name>
<dbReference type="AlphaFoldDB" id="A0A319EPJ7"/>
<dbReference type="Proteomes" id="UP000247810">
    <property type="component" value="Unassembled WGS sequence"/>
</dbReference>
<keyword evidence="3" id="KW-1185">Reference proteome</keyword>
<feature type="compositionally biased region" description="Basic and acidic residues" evidence="1">
    <location>
        <begin position="33"/>
        <end position="47"/>
    </location>
</feature>
<evidence type="ECO:0000256" key="1">
    <source>
        <dbReference type="SAM" id="MobiDB-lite"/>
    </source>
</evidence>
<dbReference type="EMBL" id="KZ825905">
    <property type="protein sequence ID" value="PYH92862.1"/>
    <property type="molecule type" value="Genomic_DNA"/>
</dbReference>
<evidence type="ECO:0000313" key="3">
    <source>
        <dbReference type="Proteomes" id="UP000247810"/>
    </source>
</evidence>
<feature type="compositionally biased region" description="Polar residues" evidence="1">
    <location>
        <begin position="1"/>
        <end position="10"/>
    </location>
</feature>
<protein>
    <submittedName>
        <fullName evidence="2">Uncharacterized protein</fullName>
    </submittedName>
</protein>
<accession>A0A319EPJ7</accession>
<dbReference type="VEuPathDB" id="FungiDB:BO71DRAFT_12531"/>
<organism evidence="2 3">
    <name type="scientific">Aspergillus ellipticus CBS 707.79</name>
    <dbReference type="NCBI Taxonomy" id="1448320"/>
    <lineage>
        <taxon>Eukaryota</taxon>
        <taxon>Fungi</taxon>
        <taxon>Dikarya</taxon>
        <taxon>Ascomycota</taxon>
        <taxon>Pezizomycotina</taxon>
        <taxon>Eurotiomycetes</taxon>
        <taxon>Eurotiomycetidae</taxon>
        <taxon>Eurotiales</taxon>
        <taxon>Aspergillaceae</taxon>
        <taxon>Aspergillus</taxon>
        <taxon>Aspergillus subgen. Circumdati</taxon>
    </lineage>
</organism>
<evidence type="ECO:0000313" key="2">
    <source>
        <dbReference type="EMBL" id="PYH92862.1"/>
    </source>
</evidence>
<feature type="region of interest" description="Disordered" evidence="1">
    <location>
        <begin position="1"/>
        <end position="52"/>
    </location>
</feature>
<sequence>MQHDQQTPVVATTKPLHPTQQQRKSRSGSAFWDSDRLRPLGWEKKPIGSDGQQRAEAINERLSSSGQDGQIERCRRRTAKALRCDRRPSSRIQISIYTVRSTEHSVSVYTIQEYTGDILAGHDLLGPRRLPTTLSLATFRVSSAGLCYLTPDTGDRPSRDFRPHRRQAEFVVVYYGVYLCTNCTPY</sequence>
<gene>
    <name evidence="2" type="ORF">BO71DRAFT_12531</name>
</gene>
<proteinExistence type="predicted"/>